<dbReference type="Pfam" id="PF02358">
    <property type="entry name" value="Trehalose_PPase"/>
    <property type="match status" value="1"/>
</dbReference>
<dbReference type="GO" id="GO:0005992">
    <property type="term" value="P:trehalose biosynthetic process"/>
    <property type="evidence" value="ECO:0007669"/>
    <property type="project" value="UniProtKB-UniPathway"/>
</dbReference>
<dbReference type="PANTHER" id="PTHR43768">
    <property type="entry name" value="TREHALOSE 6-PHOSPHATE PHOSPHATASE"/>
    <property type="match status" value="1"/>
</dbReference>
<dbReference type="InterPro" id="IPR003337">
    <property type="entry name" value="Trehalose_PPase"/>
</dbReference>
<dbReference type="InterPro" id="IPR044651">
    <property type="entry name" value="OTSB-like"/>
</dbReference>
<evidence type="ECO:0000256" key="2">
    <source>
        <dbReference type="ARBA" id="ARBA00008770"/>
    </source>
</evidence>
<dbReference type="GO" id="GO:0004805">
    <property type="term" value="F:trehalose-phosphatase activity"/>
    <property type="evidence" value="ECO:0007669"/>
    <property type="project" value="UniProtKB-EC"/>
</dbReference>
<evidence type="ECO:0000256" key="4">
    <source>
        <dbReference type="ARBA" id="ARBA00022801"/>
    </source>
</evidence>
<sequence>MYIVVLLVLMVDFEDFLRQTNKSGIATDFDGTISAITEKRAQAKIEPAAKQRLAKLADYYPLVAVISGRPVKTIADLTGLAKVFYIGNHGAEYLYDGHLYVKPEAKKFEPILKKIYDELKNDHLQIYEFDYKTYSVAIHYRNQPDAKKARAEIEETIKGYLQPGLKVQHGRMVYDISIEKINKGIAVSYLVDKYDLSNFFYAGDDKTDIDAFKAMKKLSNQGINTISAALLSSEAPAELAETADIDLSSIEQLNNIFSKLLPS</sequence>
<accession>A0A0F9K9S5</accession>
<dbReference type="SUPFAM" id="SSF56784">
    <property type="entry name" value="HAD-like"/>
    <property type="match status" value="1"/>
</dbReference>
<dbReference type="EC" id="3.1.3.12" evidence="3"/>
<dbReference type="NCBIfam" id="TIGR00685">
    <property type="entry name" value="T6PP"/>
    <property type="match status" value="1"/>
</dbReference>
<gene>
    <name evidence="5" type="ORF">LCGC14_1431000</name>
</gene>
<dbReference type="PANTHER" id="PTHR43768:SF3">
    <property type="entry name" value="TREHALOSE 6-PHOSPHATE PHOSPHATASE"/>
    <property type="match status" value="1"/>
</dbReference>
<evidence type="ECO:0000313" key="5">
    <source>
        <dbReference type="EMBL" id="KKM71401.1"/>
    </source>
</evidence>
<evidence type="ECO:0000256" key="3">
    <source>
        <dbReference type="ARBA" id="ARBA00013086"/>
    </source>
</evidence>
<proteinExistence type="inferred from homology"/>
<dbReference type="InterPro" id="IPR006379">
    <property type="entry name" value="HAD-SF_hydro_IIB"/>
</dbReference>
<dbReference type="AlphaFoldDB" id="A0A0F9K9S5"/>
<organism evidence="5">
    <name type="scientific">marine sediment metagenome</name>
    <dbReference type="NCBI Taxonomy" id="412755"/>
    <lineage>
        <taxon>unclassified sequences</taxon>
        <taxon>metagenomes</taxon>
        <taxon>ecological metagenomes</taxon>
    </lineage>
</organism>
<reference evidence="5" key="1">
    <citation type="journal article" date="2015" name="Nature">
        <title>Complex archaea that bridge the gap between prokaryotes and eukaryotes.</title>
        <authorList>
            <person name="Spang A."/>
            <person name="Saw J.H."/>
            <person name="Jorgensen S.L."/>
            <person name="Zaremba-Niedzwiedzka K."/>
            <person name="Martijn J."/>
            <person name="Lind A.E."/>
            <person name="van Eijk R."/>
            <person name="Schleper C."/>
            <person name="Guy L."/>
            <person name="Ettema T.J."/>
        </authorList>
    </citation>
    <scope>NUCLEOTIDE SEQUENCE</scope>
</reference>
<name>A0A0F9K9S5_9ZZZZ</name>
<protein>
    <recommendedName>
        <fullName evidence="3">trehalose-phosphatase</fullName>
        <ecNumber evidence="3">3.1.3.12</ecNumber>
    </recommendedName>
</protein>
<dbReference type="InterPro" id="IPR036412">
    <property type="entry name" value="HAD-like_sf"/>
</dbReference>
<dbReference type="EMBL" id="LAZR01009644">
    <property type="protein sequence ID" value="KKM71401.1"/>
    <property type="molecule type" value="Genomic_DNA"/>
</dbReference>
<comment type="caution">
    <text evidence="5">The sequence shown here is derived from an EMBL/GenBank/DDBJ whole genome shotgun (WGS) entry which is preliminary data.</text>
</comment>
<dbReference type="InterPro" id="IPR023214">
    <property type="entry name" value="HAD_sf"/>
</dbReference>
<evidence type="ECO:0000256" key="1">
    <source>
        <dbReference type="ARBA" id="ARBA00005199"/>
    </source>
</evidence>
<comment type="similarity">
    <text evidence="2">Belongs to the trehalose phosphatase family.</text>
</comment>
<dbReference type="Gene3D" id="3.30.70.1020">
    <property type="entry name" value="Trehalose-6-phosphate phosphatase related protein, domain 2"/>
    <property type="match status" value="1"/>
</dbReference>
<dbReference type="NCBIfam" id="TIGR01484">
    <property type="entry name" value="HAD-SF-IIB"/>
    <property type="match status" value="1"/>
</dbReference>
<keyword evidence="4" id="KW-0378">Hydrolase</keyword>
<dbReference type="Gene3D" id="3.40.50.1000">
    <property type="entry name" value="HAD superfamily/HAD-like"/>
    <property type="match status" value="1"/>
</dbReference>
<dbReference type="UniPathway" id="UPA00299"/>
<comment type="pathway">
    <text evidence="1">Glycan biosynthesis; trehalose biosynthesis.</text>
</comment>